<evidence type="ECO:0000313" key="1">
    <source>
        <dbReference type="EMBL" id="CAI36577.1"/>
    </source>
</evidence>
<dbReference type="EMBL" id="CR931997">
    <property type="protein sequence ID" value="CAI36577.1"/>
    <property type="molecule type" value="Genomic_DNA"/>
</dbReference>
<dbReference type="Proteomes" id="UP000000545">
    <property type="component" value="Chromosome"/>
</dbReference>
<accession>Q4JX80</accession>
<sequence>MHHSERVAGIMVQVSRKKKADPILFSAQAKETARAAVEEVGGDEVGKALGIATDGEGLGIYRYASRVPGYRGWEWVVVLVTVPGSGILTINEVSLQAGKHASLAPEWVPYEDRVQPGDLGPGDTLPPRRDDERLTAWAKLQDGDGFLRNPHAGNTLSHEGLRQARKRWREGEYGPRSEFAKKADLQCETCAFYLPIDNVENGVGVCTNEYSADGRVVQRDYGCGAHSATVEESIGEELGEGTNTYGVYIDEGFSRFE</sequence>
<evidence type="ECO:0000313" key="2">
    <source>
        <dbReference type="Proteomes" id="UP000000545"/>
    </source>
</evidence>
<dbReference type="HOGENOM" id="CLU_035969_1_1_11"/>
<protein>
    <recommendedName>
        <fullName evidence="3">DUF3027 domain-containing protein</fullName>
    </recommendedName>
</protein>
<evidence type="ECO:0008006" key="3">
    <source>
        <dbReference type="Google" id="ProtNLM"/>
    </source>
</evidence>
<dbReference type="PATRIC" id="fig|306537.10.peg.432"/>
<dbReference type="eggNOG" id="ENOG502ZBU7">
    <property type="taxonomic scope" value="Bacteria"/>
</dbReference>
<name>Q4JX80_CORJK</name>
<gene>
    <name evidence="1" type="ordered locus">jk0420</name>
</gene>
<dbReference type="KEGG" id="cjk:jk0420"/>
<reference evidence="1 2" key="1">
    <citation type="journal article" date="2005" name="J. Bacteriol.">
        <title>Complete genome sequence and analysis of the multiresistant nosocomial pathogen Corynebacterium jeikeium K411, a lipid-requiring bacterium of the human skin flora.</title>
        <authorList>
            <person name="Tauch A."/>
            <person name="Kaiser O."/>
            <person name="Hain T."/>
            <person name="Goesmann A."/>
            <person name="Weisshaar B."/>
            <person name="Albersmeier A."/>
            <person name="Bekel T."/>
            <person name="Bischoff N."/>
            <person name="Brune I."/>
            <person name="Chakraborty T."/>
            <person name="Kalinowski J."/>
            <person name="Meyer F."/>
            <person name="Rupp O."/>
            <person name="Schneiker S."/>
            <person name="Viehoever P."/>
            <person name="Puehler A."/>
        </authorList>
    </citation>
    <scope>NUCLEOTIDE SEQUENCE [LARGE SCALE GENOMIC DNA]</scope>
    <source>
        <strain evidence="1 2">K411</strain>
    </source>
</reference>
<keyword evidence="2" id="KW-1185">Reference proteome</keyword>
<dbReference type="Pfam" id="PF11228">
    <property type="entry name" value="DUF3027"/>
    <property type="match status" value="1"/>
</dbReference>
<dbReference type="AlphaFoldDB" id="Q4JX80"/>
<dbReference type="STRING" id="306537.jk0420"/>
<dbReference type="InterPro" id="IPR021391">
    <property type="entry name" value="DUF3027"/>
</dbReference>
<organism evidence="1 2">
    <name type="scientific">Corynebacterium jeikeium (strain K411)</name>
    <dbReference type="NCBI Taxonomy" id="306537"/>
    <lineage>
        <taxon>Bacteria</taxon>
        <taxon>Bacillati</taxon>
        <taxon>Actinomycetota</taxon>
        <taxon>Actinomycetes</taxon>
        <taxon>Mycobacteriales</taxon>
        <taxon>Corynebacteriaceae</taxon>
        <taxon>Corynebacterium</taxon>
    </lineage>
</organism>
<proteinExistence type="predicted"/>